<name>A0A7X4HDJ4_9BURK</name>
<dbReference type="Pfam" id="PF00132">
    <property type="entry name" value="Hexapep"/>
    <property type="match status" value="1"/>
</dbReference>
<dbReference type="GO" id="GO:0008870">
    <property type="term" value="F:galactoside O-acetyltransferase activity"/>
    <property type="evidence" value="ECO:0007669"/>
    <property type="project" value="TreeGrafter"/>
</dbReference>
<dbReference type="InterPro" id="IPR001451">
    <property type="entry name" value="Hexapep"/>
</dbReference>
<dbReference type="SUPFAM" id="SSF51161">
    <property type="entry name" value="Trimeric LpxA-like enzymes"/>
    <property type="match status" value="1"/>
</dbReference>
<evidence type="ECO:0000313" key="8">
    <source>
        <dbReference type="Proteomes" id="UP000450676"/>
    </source>
</evidence>
<keyword evidence="4 5" id="KW-0012">Acyltransferase</keyword>
<dbReference type="InterPro" id="IPR024688">
    <property type="entry name" value="Mac_dom"/>
</dbReference>
<sequence>MPRGRRGGIHLGAGMQDQVYRPGDSPGSVERRAAKLLCAAFNREDDVARRAEILEQLLRKPNNAHFEAPFFCDYGYNITVGDHCFANHNLVILDCAPVTLGNHVLIGPNTVISAASHPVDPVARAAGVFEALPITIGNHVWIGANVTILHGVTIGDNCTIGAGSVVAKSIPANSLAVGNPCRVVRAIP</sequence>
<evidence type="ECO:0000313" key="7">
    <source>
        <dbReference type="EMBL" id="MYN09271.1"/>
    </source>
</evidence>
<evidence type="ECO:0000256" key="1">
    <source>
        <dbReference type="ARBA" id="ARBA00007274"/>
    </source>
</evidence>
<dbReference type="Pfam" id="PF12464">
    <property type="entry name" value="Mac"/>
    <property type="match status" value="1"/>
</dbReference>
<dbReference type="Gene3D" id="2.160.10.10">
    <property type="entry name" value="Hexapeptide repeat proteins"/>
    <property type="match status" value="1"/>
</dbReference>
<evidence type="ECO:0000256" key="4">
    <source>
        <dbReference type="ARBA" id="ARBA00023315"/>
    </source>
</evidence>
<dbReference type="PANTHER" id="PTHR43017">
    <property type="entry name" value="GALACTOSIDE O-ACETYLTRANSFERASE"/>
    <property type="match status" value="1"/>
</dbReference>
<dbReference type="PANTHER" id="PTHR43017:SF1">
    <property type="entry name" value="ACETYLTRANSFERASE YJL218W-RELATED"/>
    <property type="match status" value="1"/>
</dbReference>
<evidence type="ECO:0000256" key="3">
    <source>
        <dbReference type="ARBA" id="ARBA00022737"/>
    </source>
</evidence>
<dbReference type="EMBL" id="WWCU01000021">
    <property type="protein sequence ID" value="MYN09271.1"/>
    <property type="molecule type" value="Genomic_DNA"/>
</dbReference>
<keyword evidence="2 5" id="KW-0808">Transferase</keyword>
<organism evidence="7 8">
    <name type="scientific">Pseudoduganella aquatica</name>
    <dbReference type="NCBI Taxonomy" id="2660641"/>
    <lineage>
        <taxon>Bacteria</taxon>
        <taxon>Pseudomonadati</taxon>
        <taxon>Pseudomonadota</taxon>
        <taxon>Betaproteobacteria</taxon>
        <taxon>Burkholderiales</taxon>
        <taxon>Oxalobacteraceae</taxon>
        <taxon>Telluria group</taxon>
        <taxon>Pseudoduganella</taxon>
    </lineage>
</organism>
<comment type="caution">
    <text evidence="7">The sequence shown here is derived from an EMBL/GenBank/DDBJ whole genome shotgun (WGS) entry which is preliminary data.</text>
</comment>
<proteinExistence type="inferred from homology"/>
<evidence type="ECO:0000259" key="6">
    <source>
        <dbReference type="Pfam" id="PF12464"/>
    </source>
</evidence>
<evidence type="ECO:0000256" key="2">
    <source>
        <dbReference type="ARBA" id="ARBA00022679"/>
    </source>
</evidence>
<dbReference type="Proteomes" id="UP000450676">
    <property type="component" value="Unassembled WGS sequence"/>
</dbReference>
<dbReference type="AlphaFoldDB" id="A0A7X4HDJ4"/>
<accession>A0A7X4HDJ4</accession>
<dbReference type="InterPro" id="IPR011004">
    <property type="entry name" value="Trimer_LpxA-like_sf"/>
</dbReference>
<dbReference type="CDD" id="cd03357">
    <property type="entry name" value="LbH_MAT_GAT"/>
    <property type="match status" value="1"/>
</dbReference>
<reference evidence="7 8" key="1">
    <citation type="submission" date="2019-12" db="EMBL/GenBank/DDBJ databases">
        <title>Novel species isolated from a subtropical stream in China.</title>
        <authorList>
            <person name="Lu H."/>
        </authorList>
    </citation>
    <scope>NUCLEOTIDE SEQUENCE [LARGE SCALE GENOMIC DNA]</scope>
    <source>
        <strain evidence="7 8">FT127W</strain>
    </source>
</reference>
<dbReference type="EC" id="2.3.1.-" evidence="5"/>
<gene>
    <name evidence="7" type="ORF">GTP77_18275</name>
</gene>
<evidence type="ECO:0000256" key="5">
    <source>
        <dbReference type="RuleBase" id="RU367021"/>
    </source>
</evidence>
<comment type="similarity">
    <text evidence="1 5">Belongs to the transferase hexapeptide repeat family.</text>
</comment>
<keyword evidence="3" id="KW-0677">Repeat</keyword>
<protein>
    <recommendedName>
        <fullName evidence="5">Acetyltransferase</fullName>
        <ecNumber evidence="5">2.3.1.-</ecNumber>
    </recommendedName>
</protein>
<keyword evidence="8" id="KW-1185">Reference proteome</keyword>
<feature type="domain" description="Maltose/galactoside acetyltransferase" evidence="6">
    <location>
        <begin position="18"/>
        <end position="60"/>
    </location>
</feature>
<dbReference type="InterPro" id="IPR039369">
    <property type="entry name" value="LacA-like"/>
</dbReference>